<accession>A0A0C1Y8D8</accession>
<evidence type="ECO:0000313" key="1">
    <source>
        <dbReference type="EMBL" id="NEV68681.1"/>
    </source>
</evidence>
<gene>
    <name evidence="1" type="ORF">QQ91_016335</name>
</gene>
<proteinExistence type="predicted"/>
<name>A0A0C1Y8D8_9CYAN</name>
<reference evidence="1" key="3">
    <citation type="submission" date="2020-02" db="EMBL/GenBank/DDBJ databases">
        <authorList>
            <person name="Sarangi A.N."/>
            <person name="Ghosh S."/>
            <person name="Mukherjee M."/>
            <person name="Tripathy S."/>
        </authorList>
    </citation>
    <scope>NUCLEOTIDE SEQUENCE</scope>
    <source>
        <strain evidence="1">BDU141951</strain>
    </source>
</reference>
<comment type="caution">
    <text evidence="1">The sequence shown here is derived from an EMBL/GenBank/DDBJ whole genome shotgun (WGS) entry which is preliminary data.</text>
</comment>
<sequence length="165" mass="19116">MSKRVTIAVPESLFERLQPVKNHLNISAICQEALDMAVTYEEIKLQSMSDDEFVERLRTEKQVLLNKVQQEGYELGVRSASKLSYRDFNHFSRVQPLAASFDEDVLEYLWDYLDQRGYPATARTHDADFAHLLEVSPQSRILFCQGWIDGVLSVWEMIKDQVEAE</sequence>
<organism evidence="1">
    <name type="scientific">Lyngbya confervoides BDU141951</name>
    <dbReference type="NCBI Taxonomy" id="1574623"/>
    <lineage>
        <taxon>Bacteria</taxon>
        <taxon>Bacillati</taxon>
        <taxon>Cyanobacteriota</taxon>
        <taxon>Cyanophyceae</taxon>
        <taxon>Oscillatoriophycideae</taxon>
        <taxon>Oscillatoriales</taxon>
        <taxon>Microcoleaceae</taxon>
        <taxon>Lyngbya</taxon>
    </lineage>
</organism>
<reference evidence="1" key="2">
    <citation type="journal article" date="2015" name="Genome Announc.">
        <title>Draft Genome Sequence of Filamentous Marine Cyanobacterium Lyngbya confervoides Strain BDU141951.</title>
        <authorList>
            <person name="Chandrababunaidu M.M."/>
            <person name="Sen D."/>
            <person name="Tripathy S."/>
        </authorList>
    </citation>
    <scope>NUCLEOTIDE SEQUENCE</scope>
    <source>
        <strain evidence="1">BDU141951</strain>
    </source>
</reference>
<protein>
    <submittedName>
        <fullName evidence="1">Uncharacterized protein</fullName>
    </submittedName>
</protein>
<dbReference type="AlphaFoldDB" id="A0A0C1Y8D8"/>
<reference evidence="1" key="1">
    <citation type="submission" date="2014-11" db="EMBL/GenBank/DDBJ databases">
        <authorList>
            <person name="Malar M.C."/>
            <person name="Sen D."/>
            <person name="Tripathy S."/>
        </authorList>
    </citation>
    <scope>NUCLEOTIDE SEQUENCE</scope>
    <source>
        <strain evidence="1">BDU141951</strain>
    </source>
</reference>
<dbReference type="EMBL" id="JTHE02000003">
    <property type="protein sequence ID" value="NEV68681.1"/>
    <property type="molecule type" value="Genomic_DNA"/>
</dbReference>